<keyword evidence="1" id="KW-0732">Signal</keyword>
<reference evidence="2 3" key="1">
    <citation type="submission" date="2019-02" db="EMBL/GenBank/DDBJ databases">
        <title>Deep-cultivation of Planctomycetes and their phenomic and genomic characterization uncovers novel biology.</title>
        <authorList>
            <person name="Wiegand S."/>
            <person name="Jogler M."/>
            <person name="Boedeker C."/>
            <person name="Pinto D."/>
            <person name="Vollmers J."/>
            <person name="Rivas-Marin E."/>
            <person name="Kohn T."/>
            <person name="Peeters S.H."/>
            <person name="Heuer A."/>
            <person name="Rast P."/>
            <person name="Oberbeckmann S."/>
            <person name="Bunk B."/>
            <person name="Jeske O."/>
            <person name="Meyerdierks A."/>
            <person name="Storesund J.E."/>
            <person name="Kallscheuer N."/>
            <person name="Luecker S."/>
            <person name="Lage O.M."/>
            <person name="Pohl T."/>
            <person name="Merkel B.J."/>
            <person name="Hornburger P."/>
            <person name="Mueller R.-W."/>
            <person name="Bruemmer F."/>
            <person name="Labrenz M."/>
            <person name="Spormann A.M."/>
            <person name="Op den Camp H."/>
            <person name="Overmann J."/>
            <person name="Amann R."/>
            <person name="Jetten M.S.M."/>
            <person name="Mascher T."/>
            <person name="Medema M.H."/>
            <person name="Devos D.P."/>
            <person name="Kaster A.-K."/>
            <person name="Ovreas L."/>
            <person name="Rohde M."/>
            <person name="Galperin M.Y."/>
            <person name="Jogler C."/>
        </authorList>
    </citation>
    <scope>NUCLEOTIDE SEQUENCE [LARGE SCALE GENOMIC DNA]</scope>
    <source>
        <strain evidence="2 3">I41</strain>
    </source>
</reference>
<evidence type="ECO:0000313" key="2">
    <source>
        <dbReference type="EMBL" id="QDT75167.1"/>
    </source>
</evidence>
<accession>A0A517U3G9</accession>
<feature type="chain" id="PRO_5021726029" description="Peptidase C39-like domain-containing protein" evidence="1">
    <location>
        <begin position="24"/>
        <end position="214"/>
    </location>
</feature>
<evidence type="ECO:0000256" key="1">
    <source>
        <dbReference type="SAM" id="SignalP"/>
    </source>
</evidence>
<name>A0A517U3G9_9BACT</name>
<dbReference type="RefSeq" id="WP_145434859.1">
    <property type="nucleotide sequence ID" value="NZ_CP036339.1"/>
</dbReference>
<gene>
    <name evidence="2" type="ORF">I41_43760</name>
</gene>
<dbReference type="Proteomes" id="UP000317909">
    <property type="component" value="Chromosome"/>
</dbReference>
<organism evidence="2 3">
    <name type="scientific">Lacipirellula limnantheis</name>
    <dbReference type="NCBI Taxonomy" id="2528024"/>
    <lineage>
        <taxon>Bacteria</taxon>
        <taxon>Pseudomonadati</taxon>
        <taxon>Planctomycetota</taxon>
        <taxon>Planctomycetia</taxon>
        <taxon>Pirellulales</taxon>
        <taxon>Lacipirellulaceae</taxon>
        <taxon>Lacipirellula</taxon>
    </lineage>
</organism>
<protein>
    <recommendedName>
        <fullName evidence="4">Peptidase C39-like domain-containing protein</fullName>
    </recommendedName>
</protein>
<dbReference type="AlphaFoldDB" id="A0A517U3G9"/>
<dbReference type="EMBL" id="CP036339">
    <property type="protein sequence ID" value="QDT75167.1"/>
    <property type="molecule type" value="Genomic_DNA"/>
</dbReference>
<proteinExistence type="predicted"/>
<evidence type="ECO:0008006" key="4">
    <source>
        <dbReference type="Google" id="ProtNLM"/>
    </source>
</evidence>
<dbReference type="OrthoDB" id="284838at2"/>
<dbReference type="KEGG" id="llh:I41_43760"/>
<sequence length="214" mass="23367" precursor="true">MTRIIRLAALPLLVACVAPPVLAQDSAKDVLKVARAIPDGGTYVWANGSGVPHDIRHAGEVILKAQDKGTYCSGFTFCVAMEAARQRGLLDGKSAAEVRQFQKQWYGSTAEAAERQCALAVEQLGIGLEIKSLADAQPGDFMQIWRTNKSGHSVLFLDWVRDGEQIVGVKYRSSQKSTDGVGDRVEYFADASGHEGKVDRRRMYVARLNKSPSK</sequence>
<keyword evidence="3" id="KW-1185">Reference proteome</keyword>
<evidence type="ECO:0000313" key="3">
    <source>
        <dbReference type="Proteomes" id="UP000317909"/>
    </source>
</evidence>
<feature type="signal peptide" evidence="1">
    <location>
        <begin position="1"/>
        <end position="23"/>
    </location>
</feature>